<feature type="region of interest" description="Disordered" evidence="2">
    <location>
        <begin position="77"/>
        <end position="117"/>
    </location>
</feature>
<proteinExistence type="predicted"/>
<evidence type="ECO:0000256" key="1">
    <source>
        <dbReference type="SAM" id="Coils"/>
    </source>
</evidence>
<name>A0A7J7D8K2_TRIWF</name>
<organism evidence="3 4">
    <name type="scientific">Tripterygium wilfordii</name>
    <name type="common">Thunder God vine</name>
    <dbReference type="NCBI Taxonomy" id="458696"/>
    <lineage>
        <taxon>Eukaryota</taxon>
        <taxon>Viridiplantae</taxon>
        <taxon>Streptophyta</taxon>
        <taxon>Embryophyta</taxon>
        <taxon>Tracheophyta</taxon>
        <taxon>Spermatophyta</taxon>
        <taxon>Magnoliopsida</taxon>
        <taxon>eudicotyledons</taxon>
        <taxon>Gunneridae</taxon>
        <taxon>Pentapetalae</taxon>
        <taxon>rosids</taxon>
        <taxon>fabids</taxon>
        <taxon>Celastrales</taxon>
        <taxon>Celastraceae</taxon>
        <taxon>Tripterygium</taxon>
    </lineage>
</organism>
<evidence type="ECO:0000256" key="2">
    <source>
        <dbReference type="SAM" id="MobiDB-lite"/>
    </source>
</evidence>
<accession>A0A7J7D8K2</accession>
<dbReference type="EMBL" id="JAAARO010000009">
    <property type="protein sequence ID" value="KAF5742386.1"/>
    <property type="molecule type" value="Genomic_DNA"/>
</dbReference>
<feature type="coiled-coil region" evidence="1">
    <location>
        <begin position="164"/>
        <end position="261"/>
    </location>
</feature>
<reference evidence="3 4" key="1">
    <citation type="journal article" date="2020" name="Nat. Commun.">
        <title>Genome of Tripterygium wilfordii and identification of cytochrome P450 involved in triptolide biosynthesis.</title>
        <authorList>
            <person name="Tu L."/>
            <person name="Su P."/>
            <person name="Zhang Z."/>
            <person name="Gao L."/>
            <person name="Wang J."/>
            <person name="Hu T."/>
            <person name="Zhou J."/>
            <person name="Zhang Y."/>
            <person name="Zhao Y."/>
            <person name="Liu Y."/>
            <person name="Song Y."/>
            <person name="Tong Y."/>
            <person name="Lu Y."/>
            <person name="Yang J."/>
            <person name="Xu C."/>
            <person name="Jia M."/>
            <person name="Peters R.J."/>
            <person name="Huang L."/>
            <person name="Gao W."/>
        </authorList>
    </citation>
    <scope>NUCLEOTIDE SEQUENCE [LARGE SCALE GENOMIC DNA]</scope>
    <source>
        <strain evidence="4">cv. XIE 37</strain>
        <tissue evidence="3">Leaf</tissue>
    </source>
</reference>
<dbReference type="Proteomes" id="UP000593562">
    <property type="component" value="Unassembled WGS sequence"/>
</dbReference>
<evidence type="ECO:0000313" key="3">
    <source>
        <dbReference type="EMBL" id="KAF5742386.1"/>
    </source>
</evidence>
<dbReference type="InParanoid" id="A0A7J7D8K2"/>
<comment type="caution">
    <text evidence="3">The sequence shown here is derived from an EMBL/GenBank/DDBJ whole genome shotgun (WGS) entry which is preliminary data.</text>
</comment>
<gene>
    <name evidence="3" type="ORF">HS088_TW09G00434</name>
</gene>
<feature type="compositionally biased region" description="Polar residues" evidence="2">
    <location>
        <begin position="101"/>
        <end position="110"/>
    </location>
</feature>
<sequence length="292" mass="33768">MEYPGSSSNLRGQTEGLKYDDREGYAILDDVSVYTHPYNALVESHKDLPWPNQELNQSYQTSQTLWNYQPQQGLIASTQAGTSDSGRKRGSKNPPALHLLRNNSGKTPVSNEKKKEIDKRYREKCRESKKKMESELYELGQENKILHDENKDLMMEKESINKSLHLAETETKHLNTEIRNLRTNMKSQQIFVDQFLKKLDDVSSNENHRLEIKKLQNEIMILKQNNWEDWLTNKVQLLHEIGNLEHENKFLKVQVDALCEKIHNDLDAGHKKTCNDSGDLWTGCSAICEGLD</sequence>
<evidence type="ECO:0000313" key="4">
    <source>
        <dbReference type="Proteomes" id="UP000593562"/>
    </source>
</evidence>
<keyword evidence="1" id="KW-0175">Coiled coil</keyword>
<keyword evidence="4" id="KW-1185">Reference proteome</keyword>
<protein>
    <submittedName>
        <fullName evidence="3">Uncharacterized protein</fullName>
    </submittedName>
</protein>
<dbReference type="AlphaFoldDB" id="A0A7J7D8K2"/>